<reference evidence="5" key="1">
    <citation type="submission" date="2025-05" db="UniProtKB">
        <authorList>
            <consortium name="EnsemblMetazoa"/>
        </authorList>
    </citation>
    <scope>IDENTIFICATION</scope>
</reference>
<evidence type="ECO:0000256" key="2">
    <source>
        <dbReference type="ARBA" id="ARBA00022771"/>
    </source>
</evidence>
<keyword evidence="2" id="KW-0863">Zinc-finger</keyword>
<evidence type="ECO:0000256" key="1">
    <source>
        <dbReference type="ARBA" id="ARBA00022723"/>
    </source>
</evidence>
<protein>
    <recommendedName>
        <fullName evidence="4">FLYWCH-type domain-containing protein</fullName>
    </recommendedName>
</protein>
<keyword evidence="1" id="KW-0479">Metal-binding</keyword>
<dbReference type="Pfam" id="PF04500">
    <property type="entry name" value="FLYWCH"/>
    <property type="match status" value="1"/>
</dbReference>
<evidence type="ECO:0000259" key="4">
    <source>
        <dbReference type="Pfam" id="PF04500"/>
    </source>
</evidence>
<evidence type="ECO:0000313" key="6">
    <source>
        <dbReference type="Proteomes" id="UP001652700"/>
    </source>
</evidence>
<keyword evidence="3" id="KW-0862">Zinc</keyword>
<organism evidence="5 6">
    <name type="scientific">Diabrotica virgifera virgifera</name>
    <name type="common">western corn rootworm</name>
    <dbReference type="NCBI Taxonomy" id="50390"/>
    <lineage>
        <taxon>Eukaryota</taxon>
        <taxon>Metazoa</taxon>
        <taxon>Ecdysozoa</taxon>
        <taxon>Arthropoda</taxon>
        <taxon>Hexapoda</taxon>
        <taxon>Insecta</taxon>
        <taxon>Pterygota</taxon>
        <taxon>Neoptera</taxon>
        <taxon>Endopterygota</taxon>
        <taxon>Coleoptera</taxon>
        <taxon>Polyphaga</taxon>
        <taxon>Cucujiformia</taxon>
        <taxon>Chrysomeloidea</taxon>
        <taxon>Chrysomelidae</taxon>
        <taxon>Galerucinae</taxon>
        <taxon>Diabroticina</taxon>
        <taxon>Diabroticites</taxon>
        <taxon>Diabrotica</taxon>
    </lineage>
</organism>
<accession>A0ABM5L826</accession>
<keyword evidence="6" id="KW-1185">Reference proteome</keyword>
<dbReference type="GeneID" id="126892842"/>
<dbReference type="InterPro" id="IPR007588">
    <property type="entry name" value="Znf_FLYWCH"/>
</dbReference>
<dbReference type="RefSeq" id="XP_050518591.1">
    <property type="nucleotide sequence ID" value="XM_050662634.1"/>
</dbReference>
<name>A0ABM5L826_DIAVI</name>
<sequence length="179" mass="20168">MAAKFFKSSKGKDMLSFHGYLYVQDKSCDTKVYWKCANFKKFSCKGRAIQRRPEEVKKTGEHNHAGEAAVITAKEAYSNMKEAAVRTRDTPHYIISNSSCQLHFAASSQLPSIESMKRTIRNVRLKKNSEPMLPKTRAEIQFPDEYRKTDNGEDFLLFDSGSLVDDSADTTAVSALSLP</sequence>
<evidence type="ECO:0000313" key="5">
    <source>
        <dbReference type="EnsemblMetazoa" id="XP_050518591.1"/>
    </source>
</evidence>
<evidence type="ECO:0000256" key="3">
    <source>
        <dbReference type="ARBA" id="ARBA00022833"/>
    </source>
</evidence>
<feature type="domain" description="FLYWCH-type" evidence="4">
    <location>
        <begin position="5"/>
        <end position="64"/>
    </location>
</feature>
<proteinExistence type="predicted"/>
<dbReference type="Proteomes" id="UP001652700">
    <property type="component" value="Unplaced"/>
</dbReference>
<dbReference type="Gene3D" id="2.20.25.240">
    <property type="match status" value="1"/>
</dbReference>
<dbReference type="EnsemblMetazoa" id="XM_050662634.1">
    <property type="protein sequence ID" value="XP_050518591.1"/>
    <property type="gene ID" value="LOC126892842"/>
</dbReference>